<comment type="caution">
    <text evidence="8">The sequence shown here is derived from an EMBL/GenBank/DDBJ whole genome shotgun (WGS) entry which is preliminary data.</text>
</comment>
<keyword evidence="4 6" id="KW-1133">Transmembrane helix</keyword>
<evidence type="ECO:0000256" key="1">
    <source>
        <dbReference type="ARBA" id="ARBA00004141"/>
    </source>
</evidence>
<evidence type="ECO:0000256" key="3">
    <source>
        <dbReference type="ARBA" id="ARBA00022692"/>
    </source>
</evidence>
<feature type="transmembrane region" description="Helical" evidence="6">
    <location>
        <begin position="35"/>
        <end position="57"/>
    </location>
</feature>
<dbReference type="PANTHER" id="PTHR19241">
    <property type="entry name" value="ATP-BINDING CASSETTE TRANSPORTER"/>
    <property type="match status" value="1"/>
</dbReference>
<evidence type="ECO:0000313" key="8">
    <source>
        <dbReference type="EMBL" id="KAK8992814.1"/>
    </source>
</evidence>
<evidence type="ECO:0000256" key="6">
    <source>
        <dbReference type="SAM" id="Phobius"/>
    </source>
</evidence>
<feature type="domain" description="ABC-2 type transporter transmembrane" evidence="7">
    <location>
        <begin position="2"/>
        <end position="89"/>
    </location>
</feature>
<evidence type="ECO:0000259" key="7">
    <source>
        <dbReference type="Pfam" id="PF01061"/>
    </source>
</evidence>
<dbReference type="Pfam" id="PF01061">
    <property type="entry name" value="ABC2_membrane"/>
    <property type="match status" value="1"/>
</dbReference>
<proteinExistence type="predicted"/>
<keyword evidence="9" id="KW-1185">Reference proteome</keyword>
<keyword evidence="5 6" id="KW-0472">Membrane</keyword>
<gene>
    <name evidence="8" type="ORF">V6N11_048884</name>
</gene>
<dbReference type="Proteomes" id="UP001396334">
    <property type="component" value="Unassembled WGS sequence"/>
</dbReference>
<name>A0ABR2PWJ1_9ROSI</name>
<dbReference type="EMBL" id="JBBPBN010000050">
    <property type="protein sequence ID" value="KAK8992814.1"/>
    <property type="molecule type" value="Genomic_DNA"/>
</dbReference>
<evidence type="ECO:0000256" key="2">
    <source>
        <dbReference type="ARBA" id="ARBA00022448"/>
    </source>
</evidence>
<feature type="transmembrane region" description="Helical" evidence="6">
    <location>
        <begin position="7"/>
        <end position="29"/>
    </location>
</feature>
<feature type="transmembrane region" description="Helical" evidence="6">
    <location>
        <begin position="64"/>
        <end position="84"/>
    </location>
</feature>
<evidence type="ECO:0000256" key="4">
    <source>
        <dbReference type="ARBA" id="ARBA00022989"/>
    </source>
</evidence>
<reference evidence="8 9" key="1">
    <citation type="journal article" date="2024" name="G3 (Bethesda)">
        <title>Genome assembly of Hibiscus sabdariffa L. provides insights into metabolisms of medicinal natural products.</title>
        <authorList>
            <person name="Kim T."/>
        </authorList>
    </citation>
    <scope>NUCLEOTIDE SEQUENCE [LARGE SCALE GENOMIC DNA]</scope>
    <source>
        <strain evidence="8">TK-2024</strain>
        <tissue evidence="8">Old leaves</tissue>
    </source>
</reference>
<comment type="subcellular location">
    <subcellularLocation>
        <location evidence="1">Membrane</location>
        <topology evidence="1">Multi-pass membrane protein</topology>
    </subcellularLocation>
</comment>
<accession>A0ABR2PWJ1</accession>
<protein>
    <recommendedName>
        <fullName evidence="7">ABC-2 type transporter transmembrane domain-containing protein</fullName>
    </recommendedName>
</protein>
<feature type="transmembrane region" description="Helical" evidence="6">
    <location>
        <begin position="110"/>
        <end position="136"/>
    </location>
</feature>
<sequence length="141" mass="16468">MQVLIEIPYIFIQTAVYGLVVYAMIAFKWTAAKFFWYLFFMYFTLLYFTFYGMMAVAVAPNHHIAAIVSLAFYGLWNVFSGFIIPKPDVLEDGRTVEQYLRNYFNFRHEFIGVVAAIIIAFTVLFGAIFTVSIKLFNFQKR</sequence>
<keyword evidence="2" id="KW-0813">Transport</keyword>
<evidence type="ECO:0000256" key="5">
    <source>
        <dbReference type="ARBA" id="ARBA00023136"/>
    </source>
</evidence>
<dbReference type="InterPro" id="IPR013525">
    <property type="entry name" value="ABC2_TM"/>
</dbReference>
<organism evidence="8 9">
    <name type="scientific">Hibiscus sabdariffa</name>
    <name type="common">roselle</name>
    <dbReference type="NCBI Taxonomy" id="183260"/>
    <lineage>
        <taxon>Eukaryota</taxon>
        <taxon>Viridiplantae</taxon>
        <taxon>Streptophyta</taxon>
        <taxon>Embryophyta</taxon>
        <taxon>Tracheophyta</taxon>
        <taxon>Spermatophyta</taxon>
        <taxon>Magnoliopsida</taxon>
        <taxon>eudicotyledons</taxon>
        <taxon>Gunneridae</taxon>
        <taxon>Pentapetalae</taxon>
        <taxon>rosids</taxon>
        <taxon>malvids</taxon>
        <taxon>Malvales</taxon>
        <taxon>Malvaceae</taxon>
        <taxon>Malvoideae</taxon>
        <taxon>Hibiscus</taxon>
    </lineage>
</organism>
<evidence type="ECO:0000313" key="9">
    <source>
        <dbReference type="Proteomes" id="UP001396334"/>
    </source>
</evidence>
<keyword evidence="3 6" id="KW-0812">Transmembrane</keyword>